<dbReference type="PANTHER" id="PTHR46026">
    <property type="entry name" value="RHO-TYPE GUANINE NUCLEOTIDE EXCHANGE FACTOR, ISOFORM F"/>
    <property type="match status" value="1"/>
</dbReference>
<dbReference type="SUPFAM" id="SSF48065">
    <property type="entry name" value="DBL homology domain (DH-domain)"/>
    <property type="match status" value="1"/>
</dbReference>
<dbReference type="PROSITE" id="PS50003">
    <property type="entry name" value="PH_DOMAIN"/>
    <property type="match status" value="1"/>
</dbReference>
<dbReference type="Proteomes" id="UP000019118">
    <property type="component" value="Unassembled WGS sequence"/>
</dbReference>
<dbReference type="GO" id="GO:0016192">
    <property type="term" value="P:vesicle-mediated transport"/>
    <property type="evidence" value="ECO:0007669"/>
    <property type="project" value="UniProtKB-ARBA"/>
</dbReference>
<evidence type="ECO:0000256" key="1">
    <source>
        <dbReference type="ARBA" id="ARBA00004510"/>
    </source>
</evidence>
<evidence type="ECO:0000256" key="2">
    <source>
        <dbReference type="ARBA" id="ARBA00022443"/>
    </source>
</evidence>
<keyword evidence="11" id="KW-1185">Reference proteome</keyword>
<dbReference type="Gene3D" id="2.30.30.40">
    <property type="entry name" value="SH3 Domains"/>
    <property type="match status" value="1"/>
</dbReference>
<feature type="region of interest" description="Disordered" evidence="6">
    <location>
        <begin position="670"/>
        <end position="693"/>
    </location>
</feature>
<feature type="compositionally biased region" description="Acidic residues" evidence="6">
    <location>
        <begin position="943"/>
        <end position="958"/>
    </location>
</feature>
<feature type="compositionally biased region" description="Low complexity" evidence="6">
    <location>
        <begin position="678"/>
        <end position="690"/>
    </location>
</feature>
<dbReference type="AlphaFoldDB" id="A0AAR5QBK5"/>
<evidence type="ECO:0000256" key="3">
    <source>
        <dbReference type="ARBA" id="ARBA00022658"/>
    </source>
</evidence>
<dbReference type="InterPro" id="IPR001849">
    <property type="entry name" value="PH_domain"/>
</dbReference>
<dbReference type="Pfam" id="PF07653">
    <property type="entry name" value="SH3_2"/>
    <property type="match status" value="1"/>
</dbReference>
<dbReference type="InterPro" id="IPR000219">
    <property type="entry name" value="DH_dom"/>
</dbReference>
<name>A0AAR5QBK5_DENPD</name>
<dbReference type="InterPro" id="IPR035899">
    <property type="entry name" value="DBL_dom_sf"/>
</dbReference>
<reference evidence="10" key="2">
    <citation type="submission" date="2024-08" db="UniProtKB">
        <authorList>
            <consortium name="EnsemblMetazoa"/>
        </authorList>
    </citation>
    <scope>IDENTIFICATION</scope>
</reference>
<dbReference type="SUPFAM" id="SSF50729">
    <property type="entry name" value="PH domain-like"/>
    <property type="match status" value="1"/>
</dbReference>
<evidence type="ECO:0000259" key="8">
    <source>
        <dbReference type="PROSITE" id="PS50003"/>
    </source>
</evidence>
<evidence type="ECO:0000259" key="9">
    <source>
        <dbReference type="PROSITE" id="PS50010"/>
    </source>
</evidence>
<dbReference type="GO" id="GO:0005737">
    <property type="term" value="C:cytoplasm"/>
    <property type="evidence" value="ECO:0007669"/>
    <property type="project" value="TreeGrafter"/>
</dbReference>
<dbReference type="CDD" id="cd01225">
    <property type="entry name" value="PH_Cool_Pix"/>
    <property type="match status" value="1"/>
</dbReference>
<keyword evidence="3" id="KW-0344">Guanine-nucleotide releasing factor</keyword>
<dbReference type="InterPro" id="IPR011993">
    <property type="entry name" value="PH-like_dom_sf"/>
</dbReference>
<evidence type="ECO:0000256" key="6">
    <source>
        <dbReference type="SAM" id="MobiDB-lite"/>
    </source>
</evidence>
<keyword evidence="2 5" id="KW-0728">SH3 domain</keyword>
<dbReference type="PANTHER" id="PTHR46026:SF1">
    <property type="entry name" value="RHO-TYPE GUANINE NUCLEOTIDE EXCHANGE FACTOR, ISOFORM F"/>
    <property type="match status" value="1"/>
</dbReference>
<feature type="domain" description="DH" evidence="9">
    <location>
        <begin position="73"/>
        <end position="253"/>
    </location>
</feature>
<proteinExistence type="predicted"/>
<dbReference type="Pfam" id="PF00621">
    <property type="entry name" value="RhoGEF"/>
    <property type="match status" value="1"/>
</dbReference>
<dbReference type="InterPro" id="IPR036028">
    <property type="entry name" value="SH3-like_dom_sf"/>
</dbReference>
<sequence length="1004" mass="112007">MAGESLVVEALYGFKGSNNDELCFKKGDVITVTQKDDGWWEGTFDGKTGWFPSNYVKECKDLPKPVVQQDNQYKSIVLKDLIDSEKIYVEELEGLVSNYLQPLDTSNLLSQDEFKQLTGNINEVLDAHQQLLALVEQECAKPGPDQRVGKLFLNWAPKIKAVHQTYCSLHPRAVVILDKYKEELTQFADARGAANPSLLVLTTRLSLPFRRLERYPKILQELERHVEECHPDRGDTQRSVSIYEDIATTCSATKRQKELELQVLTGSVRGWEGPNLTSLGEIIYMGSVAVGPQHHDRYFVLFPAALVILSVSHRTSGFIYEGKICLSGLNVVRLEDTELLKNAFEISAPMIDKRVVICQSRQLADQWVDMLTQTQGSRISVNSTTSHKALPSQAQHVLQPPPHLASLNHRGYSSRSSILKYHPPLNYRPTYPPSSYPAAAPYAGLTRFFGKKIKDQTLSARLLRNLLYSEYLNKKNITQVKIRHHKTEVVIMTKNLHIRDSVINCDSGDCDSDSDEAGSSSSSSNPFGYIRYYNPKNGSAMVQEGVRYESFVDYGEPWRNQARVLEEPPKKPSIVLTSTAKLNLLHKQCSEDSEASSEMAPRHPGMACENLLTLPESFELESLNVPTSFMPMTRQSCPTKLVGNKFNQNSLTTVYIPNWSSSENNISCRTRSRKSLKSDSSSTTTHSSSLEVPVNTFPIPDKIAAELMYGQFAKGESTESDATEQSQQTVIKPPSILNASDTLSLNLETIPFRKHSINSDKPRRRCSIQINPTDLRNKALKRCVSSKYVQMRPSGGDHPAERSGKAFCRCGSEYCHSPRSSDSGMAGSCTLNSPDLANSTDIEQEISMMPLLDQEHLGAGITLSEIEARNFECDCPCSSPFGSTPRTSSETSHTRDSLRTTSVTSMDMLPSQWGTQPQMHSRLSSSLGPQKSKSTSSILDRSDDAEDLAEPDEEDEDSPMFKSGLYAHWWLKAKLPPEIVRAIYEGTREKSKTAEVSTRIGSKP</sequence>
<evidence type="ECO:0000259" key="7">
    <source>
        <dbReference type="PROSITE" id="PS50002"/>
    </source>
</evidence>
<feature type="compositionally biased region" description="Polar residues" evidence="6">
    <location>
        <begin position="912"/>
        <end position="939"/>
    </location>
</feature>
<dbReference type="CDD" id="cd11877">
    <property type="entry name" value="SH3_PIX"/>
    <property type="match status" value="1"/>
</dbReference>
<protein>
    <recommendedName>
        <fullName evidence="12">DH domain-containing protein</fullName>
    </recommendedName>
</protein>
<accession>A0AAR5QBK5</accession>
<dbReference type="SMART" id="SM00325">
    <property type="entry name" value="RhoGEF"/>
    <property type="match status" value="1"/>
</dbReference>
<reference evidence="11" key="1">
    <citation type="journal article" date="2013" name="Genome Biol.">
        <title>Draft genome of the mountain pine beetle, Dendroctonus ponderosae Hopkins, a major forest pest.</title>
        <authorList>
            <person name="Keeling C.I."/>
            <person name="Yuen M.M."/>
            <person name="Liao N.Y."/>
            <person name="Docking T.R."/>
            <person name="Chan S.K."/>
            <person name="Taylor G.A."/>
            <person name="Palmquist D.L."/>
            <person name="Jackman S.D."/>
            <person name="Nguyen A."/>
            <person name="Li M."/>
            <person name="Henderson H."/>
            <person name="Janes J.K."/>
            <person name="Zhao Y."/>
            <person name="Pandoh P."/>
            <person name="Moore R."/>
            <person name="Sperling F.A."/>
            <person name="Huber D.P."/>
            <person name="Birol I."/>
            <person name="Jones S.J."/>
            <person name="Bohlmann J."/>
        </authorList>
    </citation>
    <scope>NUCLEOTIDE SEQUENCE</scope>
</reference>
<dbReference type="Gene3D" id="2.30.29.30">
    <property type="entry name" value="Pleckstrin-homology domain (PH domain)/Phosphotyrosine-binding domain (PTB)"/>
    <property type="match status" value="1"/>
</dbReference>
<dbReference type="InterPro" id="IPR046376">
    <property type="entry name" value="PH_Cool_Pix"/>
</dbReference>
<dbReference type="Gene3D" id="1.20.900.10">
    <property type="entry name" value="Dbl homology (DH) domain"/>
    <property type="match status" value="1"/>
</dbReference>
<dbReference type="FunFam" id="2.30.30.40:FF:000072">
    <property type="entry name" value="Unconventional Myosin IB"/>
    <property type="match status" value="1"/>
</dbReference>
<keyword evidence="4" id="KW-0966">Cell projection</keyword>
<feature type="domain" description="PH" evidence="8">
    <location>
        <begin position="275"/>
        <end position="376"/>
    </location>
</feature>
<feature type="compositionally biased region" description="Polar residues" evidence="6">
    <location>
        <begin position="881"/>
        <end position="891"/>
    </location>
</feature>
<dbReference type="GO" id="GO:0005085">
    <property type="term" value="F:guanyl-nucleotide exchange factor activity"/>
    <property type="evidence" value="ECO:0007669"/>
    <property type="project" value="UniProtKB-KW"/>
</dbReference>
<dbReference type="SMART" id="SM00326">
    <property type="entry name" value="SH3"/>
    <property type="match status" value="1"/>
</dbReference>
<evidence type="ECO:0000313" key="10">
    <source>
        <dbReference type="EnsemblMetazoa" id="XP_019770603.1"/>
    </source>
</evidence>
<evidence type="ECO:0008006" key="12">
    <source>
        <dbReference type="Google" id="ProtNLM"/>
    </source>
</evidence>
<comment type="subcellular location">
    <subcellularLocation>
        <location evidence="1">Cell projection</location>
        <location evidence="1">Lamellipodium</location>
    </subcellularLocation>
</comment>
<evidence type="ECO:0000256" key="4">
    <source>
        <dbReference type="ARBA" id="ARBA00023273"/>
    </source>
</evidence>
<feature type="region of interest" description="Disordered" evidence="6">
    <location>
        <begin position="881"/>
        <end position="960"/>
    </location>
</feature>
<dbReference type="EnsemblMetazoa" id="XM_019915044.1">
    <property type="protein sequence ID" value="XP_019770603.1"/>
    <property type="gene ID" value="LOC109544731"/>
</dbReference>
<dbReference type="PRINTS" id="PR00452">
    <property type="entry name" value="SH3DOMAIN"/>
</dbReference>
<feature type="domain" description="SH3" evidence="7">
    <location>
        <begin position="3"/>
        <end position="61"/>
    </location>
</feature>
<dbReference type="GO" id="GO:0030027">
    <property type="term" value="C:lamellipodium"/>
    <property type="evidence" value="ECO:0007669"/>
    <property type="project" value="UniProtKB-SubCell"/>
</dbReference>
<evidence type="ECO:0000256" key="5">
    <source>
        <dbReference type="PROSITE-ProRule" id="PRU00192"/>
    </source>
</evidence>
<dbReference type="CDD" id="cd00160">
    <property type="entry name" value="RhoGEF"/>
    <property type="match status" value="1"/>
</dbReference>
<dbReference type="PROSITE" id="PS50002">
    <property type="entry name" value="SH3"/>
    <property type="match status" value="1"/>
</dbReference>
<dbReference type="SUPFAM" id="SSF50044">
    <property type="entry name" value="SH3-domain"/>
    <property type="match status" value="1"/>
</dbReference>
<organism evidence="10 11">
    <name type="scientific">Dendroctonus ponderosae</name>
    <name type="common">Mountain pine beetle</name>
    <dbReference type="NCBI Taxonomy" id="77166"/>
    <lineage>
        <taxon>Eukaryota</taxon>
        <taxon>Metazoa</taxon>
        <taxon>Ecdysozoa</taxon>
        <taxon>Arthropoda</taxon>
        <taxon>Hexapoda</taxon>
        <taxon>Insecta</taxon>
        <taxon>Pterygota</taxon>
        <taxon>Neoptera</taxon>
        <taxon>Endopterygota</taxon>
        <taxon>Coleoptera</taxon>
        <taxon>Polyphaga</taxon>
        <taxon>Cucujiformia</taxon>
        <taxon>Curculionidae</taxon>
        <taxon>Scolytinae</taxon>
        <taxon>Dendroctonus</taxon>
    </lineage>
</organism>
<dbReference type="PROSITE" id="PS50010">
    <property type="entry name" value="DH_2"/>
    <property type="match status" value="1"/>
</dbReference>
<evidence type="ECO:0000313" key="11">
    <source>
        <dbReference type="Proteomes" id="UP000019118"/>
    </source>
</evidence>
<dbReference type="SMART" id="SM00233">
    <property type="entry name" value="PH"/>
    <property type="match status" value="1"/>
</dbReference>
<dbReference type="InterPro" id="IPR001452">
    <property type="entry name" value="SH3_domain"/>
</dbReference>